<feature type="transmembrane region" description="Helical" evidence="8">
    <location>
        <begin position="124"/>
        <end position="145"/>
    </location>
</feature>
<sequence>MLILGTKYDISQKEKRLLLTKVEEIYTICIKDKKDDELIDEIKSYLSNHKVEFIVLNLEKKVSMRIKGYLEELEYAGIEIMLFSEFTSKFFNRCHIDFNEDNFDVYNSIHHDEFKLLTKRLFDILFSATALLLLSPLFLIIAILIKVKSPDGPVFFGHRRIGKDGKFFRVYKFRTMVPDAETRLKKLLDANPSIRKEYEKDFKLKNDPRIIPGIGNFMRKSSIDELPQFFNSLIGNMSVVGPRPIVEDEIPKYGKYAIKLYSVKPGVTGLWQVSGRNDINYDERVALDMEYIDNQSLWLDIKIIFQTVLVMIFRKGAY</sequence>
<dbReference type="PANTHER" id="PTHR30576">
    <property type="entry name" value="COLANIC BIOSYNTHESIS UDP-GLUCOSE LIPID CARRIER TRANSFERASE"/>
    <property type="match status" value="1"/>
</dbReference>
<keyword evidence="7 8" id="KW-0472">Membrane</keyword>
<keyword evidence="5 8" id="KW-0812">Transmembrane</keyword>
<name>A0A1W1BMC3_9ZZZZ</name>
<keyword evidence="4 10" id="KW-0808">Transferase</keyword>
<dbReference type="NCBIfam" id="TIGR03025">
    <property type="entry name" value="EPS_sugtrans"/>
    <property type="match status" value="1"/>
</dbReference>
<dbReference type="InterPro" id="IPR017475">
    <property type="entry name" value="EPS_sugar_tfrase"/>
</dbReference>
<evidence type="ECO:0000259" key="9">
    <source>
        <dbReference type="Pfam" id="PF02397"/>
    </source>
</evidence>
<evidence type="ECO:0000313" key="10">
    <source>
        <dbReference type="EMBL" id="SFV54684.1"/>
    </source>
</evidence>
<evidence type="ECO:0000256" key="6">
    <source>
        <dbReference type="ARBA" id="ARBA00022989"/>
    </source>
</evidence>
<reference evidence="10" key="1">
    <citation type="submission" date="2016-10" db="EMBL/GenBank/DDBJ databases">
        <authorList>
            <person name="de Groot N.N."/>
        </authorList>
    </citation>
    <scope>NUCLEOTIDE SEQUENCE</scope>
</reference>
<keyword evidence="6 8" id="KW-1133">Transmembrane helix</keyword>
<organism evidence="10">
    <name type="scientific">hydrothermal vent metagenome</name>
    <dbReference type="NCBI Taxonomy" id="652676"/>
    <lineage>
        <taxon>unclassified sequences</taxon>
        <taxon>metagenomes</taxon>
        <taxon>ecological metagenomes</taxon>
    </lineage>
</organism>
<keyword evidence="3" id="KW-1003">Cell membrane</keyword>
<dbReference type="EMBL" id="FPHB01000025">
    <property type="protein sequence ID" value="SFV54684.1"/>
    <property type="molecule type" value="Genomic_DNA"/>
</dbReference>
<evidence type="ECO:0000256" key="8">
    <source>
        <dbReference type="SAM" id="Phobius"/>
    </source>
</evidence>
<dbReference type="PANTHER" id="PTHR30576:SF4">
    <property type="entry name" value="UNDECAPRENYL-PHOSPHATE GALACTOSE PHOSPHOTRANSFERASE"/>
    <property type="match status" value="1"/>
</dbReference>
<evidence type="ECO:0000256" key="2">
    <source>
        <dbReference type="ARBA" id="ARBA00004236"/>
    </source>
</evidence>
<dbReference type="EC" id="2.7.8.6" evidence="10"/>
<proteinExistence type="predicted"/>
<dbReference type="InterPro" id="IPR003362">
    <property type="entry name" value="Bact_transf"/>
</dbReference>
<feature type="domain" description="Bacterial sugar transferase" evidence="9">
    <location>
        <begin position="119"/>
        <end position="312"/>
    </location>
</feature>
<dbReference type="Pfam" id="PF02397">
    <property type="entry name" value="Bac_transf"/>
    <property type="match status" value="1"/>
</dbReference>
<evidence type="ECO:0000256" key="3">
    <source>
        <dbReference type="ARBA" id="ARBA00022475"/>
    </source>
</evidence>
<dbReference type="GO" id="GO:0047360">
    <property type="term" value="F:undecaprenyl-phosphate galactose phosphotransferase activity"/>
    <property type="evidence" value="ECO:0007669"/>
    <property type="project" value="UniProtKB-EC"/>
</dbReference>
<evidence type="ECO:0000256" key="1">
    <source>
        <dbReference type="ARBA" id="ARBA00004141"/>
    </source>
</evidence>
<evidence type="ECO:0000256" key="4">
    <source>
        <dbReference type="ARBA" id="ARBA00022679"/>
    </source>
</evidence>
<protein>
    <submittedName>
        <fullName evidence="10">Undecaprenyl-phosphate galactosephosphotransferase</fullName>
        <ecNumber evidence="10">2.7.8.6</ecNumber>
    </submittedName>
</protein>
<gene>
    <name evidence="10" type="ORF">MNB_SM-7-857</name>
</gene>
<dbReference type="AlphaFoldDB" id="A0A1W1BMC3"/>
<comment type="subcellular location">
    <subcellularLocation>
        <location evidence="2">Cell membrane</location>
    </subcellularLocation>
    <subcellularLocation>
        <location evidence="1">Membrane</location>
        <topology evidence="1">Multi-pass membrane protein</topology>
    </subcellularLocation>
</comment>
<dbReference type="GO" id="GO:0005886">
    <property type="term" value="C:plasma membrane"/>
    <property type="evidence" value="ECO:0007669"/>
    <property type="project" value="UniProtKB-SubCell"/>
</dbReference>
<accession>A0A1W1BMC3</accession>
<evidence type="ECO:0000256" key="5">
    <source>
        <dbReference type="ARBA" id="ARBA00022692"/>
    </source>
</evidence>
<evidence type="ECO:0000256" key="7">
    <source>
        <dbReference type="ARBA" id="ARBA00023136"/>
    </source>
</evidence>